<organism evidence="1 2">
    <name type="scientific">Frankliniella fusca</name>
    <dbReference type="NCBI Taxonomy" id="407009"/>
    <lineage>
        <taxon>Eukaryota</taxon>
        <taxon>Metazoa</taxon>
        <taxon>Ecdysozoa</taxon>
        <taxon>Arthropoda</taxon>
        <taxon>Hexapoda</taxon>
        <taxon>Insecta</taxon>
        <taxon>Pterygota</taxon>
        <taxon>Neoptera</taxon>
        <taxon>Paraneoptera</taxon>
        <taxon>Thysanoptera</taxon>
        <taxon>Terebrantia</taxon>
        <taxon>Thripoidea</taxon>
        <taxon>Thripidae</taxon>
        <taxon>Frankliniella</taxon>
    </lineage>
</organism>
<evidence type="ECO:0000313" key="1">
    <source>
        <dbReference type="EMBL" id="KAK3930779.1"/>
    </source>
</evidence>
<sequence length="956" mass="108311">MLLFLYFSSFRVSRMSCSIGLGDSASCHDERFTKKDFTTEEWNLILIRSRSSLVSTVCLNHKLKYLNSFTSRHAKCCDPYECHKQKVAGVSVINLEQYYKVMKLQCEFKESILPGYTLCKRCYSRLSETIKDVVLDESEASPPSTQSSLSQETRDFVHEIIQEAGSIQNIIMPSAPENVVLDSSLSTPSSSQTDLLLKEAGSIANVIFGPVLEEQLGEISQDLFADEDEVQASSLLTDTTLSGKTVSKDGDDDDDYVPSPRDAVIEQINASLVPLGESPVIKRKLTSPGPYGQSKLLKINEKIETLMTSAGGSPPDKTFEELFYEKTLSALKEKFQNSSTTKDKIGVLSIALVSLSQRTVLDEFGPLGATHYMIKKTAKLVGEQGLLPTPQPKMGCSLPVDTVQLVTNFYEDDEVSSRQMPGKKDFVSVKEGNTRVHKQKRLILCTLKELYVHFKERFPSVKIGFSTFAKLRPKHCVLADASGTHSVCVCKYHQNFKLLIESASFHQFDDKLKNYTDFISAVICEEPAPECYLKNCSNCPGTEALEIKLKNMLSDNFVESITYQQWTSTDRCSLETCVKESDEFVQMFIEQLKTLLTHHFMAKEQAKYFQSVKENLKEGEALTICDFAENYTCVVQDAVQNYYWSNDQVTIHPFVTYYRENEALKTLSFAIISDHMKHDINSVYEFQKNYVEFLKVKLPSLKKVIYFSDGAAQQYKNKKNVLNISYHVEDFGLEAEWHYFATSHGKGPCDGLGGTMKRQAYLASIRNHLIRTPSEFYNWVEKNMEKIQVKFVTSEEVKSTEDKLRQRYARALSIPQMRSQHAVLPICPSEVRTKFHSSSNDEQFVIVELVRKYLSFELLAPNQFVTIYADKKNWSLGEITLTDPDSKQVMVSLMEGTGTNTFKFGEEDEPSCYDATDILCLVHPTPSSSGFVMNTIDTVRTMWQHKSHTDELNKNN</sequence>
<dbReference type="PANTHER" id="PTHR46601">
    <property type="entry name" value="ULP_PROTEASE DOMAIN-CONTAINING PROTEIN"/>
    <property type="match status" value="1"/>
</dbReference>
<evidence type="ECO:0000313" key="2">
    <source>
        <dbReference type="Proteomes" id="UP001219518"/>
    </source>
</evidence>
<gene>
    <name evidence="1" type="ORF">KUF71_024136</name>
</gene>
<dbReference type="EMBL" id="JAHWGI010001412">
    <property type="protein sequence ID" value="KAK3930779.1"/>
    <property type="molecule type" value="Genomic_DNA"/>
</dbReference>
<reference evidence="1" key="1">
    <citation type="submission" date="2021-07" db="EMBL/GenBank/DDBJ databases">
        <authorList>
            <person name="Catto M.A."/>
            <person name="Jacobson A."/>
            <person name="Kennedy G."/>
            <person name="Labadie P."/>
            <person name="Hunt B.G."/>
            <person name="Srinivasan R."/>
        </authorList>
    </citation>
    <scope>NUCLEOTIDE SEQUENCE</scope>
    <source>
        <strain evidence="1">PL_HMW_Pooled</strain>
        <tissue evidence="1">Head</tissue>
    </source>
</reference>
<accession>A0AAE1I014</accession>
<name>A0AAE1I014_9NEOP</name>
<reference evidence="1" key="2">
    <citation type="journal article" date="2023" name="BMC Genomics">
        <title>Pest status, molecular evolution, and epigenetic factors derived from the genome assembly of Frankliniella fusca, a thysanopteran phytovirus vector.</title>
        <authorList>
            <person name="Catto M.A."/>
            <person name="Labadie P.E."/>
            <person name="Jacobson A.L."/>
            <person name="Kennedy G.G."/>
            <person name="Srinivasan R."/>
            <person name="Hunt B.G."/>
        </authorList>
    </citation>
    <scope>NUCLEOTIDE SEQUENCE</scope>
    <source>
        <strain evidence="1">PL_HMW_Pooled</strain>
    </source>
</reference>
<dbReference type="PANTHER" id="PTHR46601:SF1">
    <property type="entry name" value="ADF-H DOMAIN-CONTAINING PROTEIN"/>
    <property type="match status" value="1"/>
</dbReference>
<dbReference type="Proteomes" id="UP001219518">
    <property type="component" value="Unassembled WGS sequence"/>
</dbReference>
<protein>
    <submittedName>
        <fullName evidence="1">ARL14 effector protein</fullName>
    </submittedName>
</protein>
<dbReference type="AlphaFoldDB" id="A0AAE1I014"/>
<proteinExistence type="predicted"/>
<keyword evidence="2" id="KW-1185">Reference proteome</keyword>
<comment type="caution">
    <text evidence="1">The sequence shown here is derived from an EMBL/GenBank/DDBJ whole genome shotgun (WGS) entry which is preliminary data.</text>
</comment>